<dbReference type="SUPFAM" id="SSF50998">
    <property type="entry name" value="Quinoprotein alcohol dehydrogenase-like"/>
    <property type="match status" value="1"/>
</dbReference>
<accession>A0A2N7WVN7</accession>
<sequence>MTLCRSKAYRQVRHVTLALRLLMMLFTGYAYCGAAWSQQADNVLGYHHADNRSGQYVVPGLTWQRAQHLHRDAGFDGRVDGHVYAQPLFWHPPGAAHGLVIVATESNSVYALDATTGHPVWRAALGAPVSRSALQCGNIDPVGITGTPVIDPAAGALYLDAMVTRNGEPRHLVYGLSLRDGAVLPGWPVDIAASLRDRGMAFNSRFQGERGALVLLDGHLFVPYGGYFGDCGDYHGMVVGLQLDKPGVFAAWETRGSKGGIWTPGGIATADGALFVATGNTEGSRSWADGEAIIRLAPDLKRSTSPRDSFAPADWQQLDDEDLDLGGVNPMPIEVGGKHLIVALGKDGKAYLLDRENLGGVGGALEVLKVSKELILNAPTSYTEPDGVYLAFHGNGAVCPRDRRGTGLIALRVANASRGGMSIAWCALLNGAGSPISTTSDGKADRIVWIAGADGDDQLHGFRGDNGQPVFTGGGPQDRIPNVRHFATPIAGDGRLYIAGDGRVYAFVAGR</sequence>
<dbReference type="PANTHER" id="PTHR34512">
    <property type="entry name" value="CELL SURFACE PROTEIN"/>
    <property type="match status" value="1"/>
</dbReference>
<evidence type="ECO:0000259" key="1">
    <source>
        <dbReference type="Pfam" id="PF13360"/>
    </source>
</evidence>
<keyword evidence="3" id="KW-1185">Reference proteome</keyword>
<reference evidence="2 3" key="1">
    <citation type="submission" date="2018-01" db="EMBL/GenBank/DDBJ databases">
        <title>Whole genome analyses suggest that Burkholderia sensu lato contains two further novel genera in the rhizoxinica-symbiotica group Mycetohabitans gen. nov., and Trinickia gen. nov.: implications for the evolution of diazotrophy and nodulation in the Burkholderiaceae.</title>
        <authorList>
            <person name="Estrada-de los Santos P."/>
            <person name="Palmer M."/>
            <person name="Chavez-Ramirez B."/>
            <person name="Beukes C."/>
            <person name="Steenkamp E.T."/>
            <person name="Hirsch A.M."/>
            <person name="Manyaka P."/>
            <person name="Maluk M."/>
            <person name="Lafos M."/>
            <person name="Crook M."/>
            <person name="Gross E."/>
            <person name="Simon M.F."/>
            <person name="Bueno dos Reis Junior F."/>
            <person name="Poole P.S."/>
            <person name="Venter S.N."/>
            <person name="James E.K."/>
        </authorList>
    </citation>
    <scope>NUCLEOTIDE SEQUENCE [LARGE SCALE GENOMIC DNA]</scope>
    <source>
        <strain evidence="2 3">JPY 581</strain>
    </source>
</reference>
<evidence type="ECO:0000313" key="2">
    <source>
        <dbReference type="EMBL" id="PMS33382.1"/>
    </source>
</evidence>
<dbReference type="AlphaFoldDB" id="A0A2N7WVN7"/>
<dbReference type="InterPro" id="IPR002372">
    <property type="entry name" value="PQQ_rpt_dom"/>
</dbReference>
<dbReference type="STRING" id="863227.GCA_000373005_03388"/>
<dbReference type="PANTHER" id="PTHR34512:SF30">
    <property type="entry name" value="OUTER MEMBRANE PROTEIN ASSEMBLY FACTOR BAMB"/>
    <property type="match status" value="1"/>
</dbReference>
<name>A0A2N7WVN7_9BURK</name>
<organism evidence="2 3">
    <name type="scientific">Trinickia symbiotica</name>
    <dbReference type="NCBI Taxonomy" id="863227"/>
    <lineage>
        <taxon>Bacteria</taxon>
        <taxon>Pseudomonadati</taxon>
        <taxon>Pseudomonadota</taxon>
        <taxon>Betaproteobacteria</taxon>
        <taxon>Burkholderiales</taxon>
        <taxon>Burkholderiaceae</taxon>
        <taxon>Trinickia</taxon>
    </lineage>
</organism>
<evidence type="ECO:0000313" key="3">
    <source>
        <dbReference type="Proteomes" id="UP000235777"/>
    </source>
</evidence>
<proteinExistence type="predicted"/>
<dbReference type="InterPro" id="IPR015943">
    <property type="entry name" value="WD40/YVTN_repeat-like_dom_sf"/>
</dbReference>
<dbReference type="Pfam" id="PF13360">
    <property type="entry name" value="PQQ_2"/>
    <property type="match status" value="1"/>
</dbReference>
<dbReference type="Proteomes" id="UP000235777">
    <property type="component" value="Unassembled WGS sequence"/>
</dbReference>
<feature type="domain" description="Pyrrolo-quinoline quinone repeat" evidence="1">
    <location>
        <begin position="90"/>
        <end position="132"/>
    </location>
</feature>
<gene>
    <name evidence="2" type="ORF">C0Z20_24285</name>
</gene>
<dbReference type="EMBL" id="PNYC01000018">
    <property type="protein sequence ID" value="PMS33382.1"/>
    <property type="molecule type" value="Genomic_DNA"/>
</dbReference>
<dbReference type="Gene3D" id="2.130.10.10">
    <property type="entry name" value="YVTN repeat-like/Quinoprotein amine dehydrogenase"/>
    <property type="match status" value="1"/>
</dbReference>
<protein>
    <recommendedName>
        <fullName evidence="1">Pyrrolo-quinoline quinone repeat domain-containing protein</fullName>
    </recommendedName>
</protein>
<dbReference type="RefSeq" id="WP_035469030.1">
    <property type="nucleotide sequence ID" value="NZ_PNYC01000018.1"/>
</dbReference>
<dbReference type="InterPro" id="IPR011047">
    <property type="entry name" value="Quinoprotein_ADH-like_sf"/>
</dbReference>
<comment type="caution">
    <text evidence="2">The sequence shown here is derived from an EMBL/GenBank/DDBJ whole genome shotgun (WGS) entry which is preliminary data.</text>
</comment>